<evidence type="ECO:0000313" key="1">
    <source>
        <dbReference type="EMBL" id="SJZ52062.1"/>
    </source>
</evidence>
<reference evidence="2" key="1">
    <citation type="submission" date="2017-02" db="EMBL/GenBank/DDBJ databases">
        <authorList>
            <person name="Varghese N."/>
            <person name="Submissions S."/>
        </authorList>
    </citation>
    <scope>NUCLEOTIDE SEQUENCE [LARGE SCALE GENOMIC DNA]</scope>
    <source>
        <strain evidence="2">ATCC BAA-34</strain>
    </source>
</reference>
<proteinExistence type="predicted"/>
<sequence>MATGRSNQVAKQIGEYLVACELARRDLLVATFSGNVPDFDLIATGSGGVSCPIQVKTSMSGTWQFSINKFADVTFEGNRQIIGNKIKLPIPQLICVFVLAGKKYGEDQFFVLEWAKVQDIIIINYKGWLDSHGGIRPKKPDSLHCTISKSDLLSYQDNWELIGNRL</sequence>
<dbReference type="AlphaFoldDB" id="A0A1T4LB71"/>
<organism evidence="1 2">
    <name type="scientific">Trichlorobacter thiogenes</name>
    <dbReference type="NCBI Taxonomy" id="115783"/>
    <lineage>
        <taxon>Bacteria</taxon>
        <taxon>Pseudomonadati</taxon>
        <taxon>Thermodesulfobacteriota</taxon>
        <taxon>Desulfuromonadia</taxon>
        <taxon>Geobacterales</taxon>
        <taxon>Geobacteraceae</taxon>
        <taxon>Trichlorobacter</taxon>
    </lineage>
</organism>
<evidence type="ECO:0000313" key="2">
    <source>
        <dbReference type="Proteomes" id="UP000190102"/>
    </source>
</evidence>
<evidence type="ECO:0008006" key="3">
    <source>
        <dbReference type="Google" id="ProtNLM"/>
    </source>
</evidence>
<accession>A0A1T4LB71</accession>
<dbReference type="EMBL" id="FUWR01000002">
    <property type="protein sequence ID" value="SJZ52062.1"/>
    <property type="molecule type" value="Genomic_DNA"/>
</dbReference>
<name>A0A1T4LB71_9BACT</name>
<dbReference type="OrthoDB" id="159933at2"/>
<protein>
    <recommendedName>
        <fullName evidence="3">DUF4365 domain-containing protein</fullName>
    </recommendedName>
</protein>
<dbReference type="Proteomes" id="UP000190102">
    <property type="component" value="Unassembled WGS sequence"/>
</dbReference>
<keyword evidence="2" id="KW-1185">Reference proteome</keyword>
<gene>
    <name evidence="1" type="ORF">SAMN02745119_00868</name>
</gene>